<dbReference type="PANTHER" id="PTHR41771:SF1">
    <property type="entry name" value="MEMBRANE PROTEIN"/>
    <property type="match status" value="1"/>
</dbReference>
<dbReference type="Pfam" id="PF07907">
    <property type="entry name" value="YibE_F"/>
    <property type="match status" value="1"/>
</dbReference>
<feature type="transmembrane region" description="Helical" evidence="2">
    <location>
        <begin position="369"/>
        <end position="391"/>
    </location>
</feature>
<reference evidence="3 4" key="1">
    <citation type="journal article" date="2019" name="Int. J. Syst. Evol. Microbiol.">
        <title>The Global Catalogue of Microorganisms (GCM) 10K type strain sequencing project: providing services to taxonomists for standard genome sequencing and annotation.</title>
        <authorList>
            <consortium name="The Broad Institute Genomics Platform"/>
            <consortium name="The Broad Institute Genome Sequencing Center for Infectious Disease"/>
            <person name="Wu L."/>
            <person name="Ma J."/>
        </authorList>
    </citation>
    <scope>NUCLEOTIDE SEQUENCE [LARGE SCALE GENOMIC DNA]</scope>
    <source>
        <strain evidence="3 4">JCM 12398</strain>
    </source>
</reference>
<feature type="transmembrane region" description="Helical" evidence="2">
    <location>
        <begin position="218"/>
        <end position="238"/>
    </location>
</feature>
<evidence type="ECO:0000313" key="4">
    <source>
        <dbReference type="Proteomes" id="UP001501266"/>
    </source>
</evidence>
<protein>
    <submittedName>
        <fullName evidence="3">YibE/F family protein</fullName>
    </submittedName>
</protein>
<evidence type="ECO:0000256" key="2">
    <source>
        <dbReference type="SAM" id="Phobius"/>
    </source>
</evidence>
<keyword evidence="4" id="KW-1185">Reference proteome</keyword>
<feature type="region of interest" description="Disordered" evidence="1">
    <location>
        <begin position="1"/>
        <end position="78"/>
    </location>
</feature>
<evidence type="ECO:0000313" key="3">
    <source>
        <dbReference type="EMBL" id="GAA1419461.1"/>
    </source>
</evidence>
<gene>
    <name evidence="3" type="ORF">GCM10009640_07200</name>
</gene>
<feature type="transmembrane region" description="Helical" evidence="2">
    <location>
        <begin position="272"/>
        <end position="291"/>
    </location>
</feature>
<evidence type="ECO:0000256" key="1">
    <source>
        <dbReference type="SAM" id="MobiDB-lite"/>
    </source>
</evidence>
<sequence length="453" mass="47451">MGRHRTDGDDSRRHRRADRGPLGDPDWHVDDDEPLHAWGSDRPGRSRVAPDSDPVAPTTPRGVTGHGHGHGRARVPDAPLGRRSRLTLWLILAPLLLSTLGGLVALWPQASAMPERMAYLTEGASMLHATAIGAADPETSLVAAQLDDGGLVEVVLPPEALSEVGPGDRMRVFDIPEAVGFGSSYVFVDFDREVPLLLLAAAFVIVVLLVARWRGLAAIAGLIGAFATIVGFTLPALLSGRPALPVALVTASIVMFIVLYVAHGFTTRTTTALLGTMFGLALTAALAWIATDSSRILGTSTEESRLLFTQTSVELSDVFVCGLVLAGMGVLNDVTITQASAVWELRAVAPGATRRELFSRAMRIGRDHIASTVYTIAFAYVGAALPLLLVLSLTDAPLDLQLTTGEVVEEIVRTLVGSIGLVLAIPATTAIAAAVVPSAADARSVAGSAAATV</sequence>
<name>A0ABN1YPG9_9MICO</name>
<feature type="transmembrane region" description="Helical" evidence="2">
    <location>
        <begin position="194"/>
        <end position="211"/>
    </location>
</feature>
<dbReference type="PANTHER" id="PTHR41771">
    <property type="entry name" value="MEMBRANE PROTEIN-RELATED"/>
    <property type="match status" value="1"/>
</dbReference>
<dbReference type="RefSeq" id="WP_343917398.1">
    <property type="nucleotide sequence ID" value="NZ_BAAAKK010000001.1"/>
</dbReference>
<feature type="transmembrane region" description="Helical" evidence="2">
    <location>
        <begin position="411"/>
        <end position="436"/>
    </location>
</feature>
<dbReference type="EMBL" id="BAAAKK010000001">
    <property type="protein sequence ID" value="GAA1419461.1"/>
    <property type="molecule type" value="Genomic_DNA"/>
</dbReference>
<keyword evidence="2" id="KW-0472">Membrane</keyword>
<keyword evidence="2" id="KW-0812">Transmembrane</keyword>
<feature type="transmembrane region" description="Helical" evidence="2">
    <location>
        <begin position="86"/>
        <end position="107"/>
    </location>
</feature>
<organism evidence="3 4">
    <name type="scientific">Agrococcus citreus</name>
    <dbReference type="NCBI Taxonomy" id="84643"/>
    <lineage>
        <taxon>Bacteria</taxon>
        <taxon>Bacillati</taxon>
        <taxon>Actinomycetota</taxon>
        <taxon>Actinomycetes</taxon>
        <taxon>Micrococcales</taxon>
        <taxon>Microbacteriaceae</taxon>
        <taxon>Agrococcus</taxon>
    </lineage>
</organism>
<proteinExistence type="predicted"/>
<feature type="compositionally biased region" description="Basic and acidic residues" evidence="1">
    <location>
        <begin position="1"/>
        <end position="28"/>
    </location>
</feature>
<dbReference type="InterPro" id="IPR012507">
    <property type="entry name" value="YibE_F"/>
</dbReference>
<dbReference type="Proteomes" id="UP001501266">
    <property type="component" value="Unassembled WGS sequence"/>
</dbReference>
<feature type="transmembrane region" description="Helical" evidence="2">
    <location>
        <begin position="311"/>
        <end position="331"/>
    </location>
</feature>
<comment type="caution">
    <text evidence="3">The sequence shown here is derived from an EMBL/GenBank/DDBJ whole genome shotgun (WGS) entry which is preliminary data.</text>
</comment>
<accession>A0ABN1YPG9</accession>
<keyword evidence="2" id="KW-1133">Transmembrane helix</keyword>
<feature type="transmembrane region" description="Helical" evidence="2">
    <location>
        <begin position="244"/>
        <end position="265"/>
    </location>
</feature>